<dbReference type="AlphaFoldDB" id="A0A6A1UHQ6"/>
<gene>
    <name evidence="2" type="ORF">CJ030_MR0G013668</name>
</gene>
<comment type="caution">
    <text evidence="2">The sequence shown here is derived from an EMBL/GenBank/DDBJ whole genome shotgun (WGS) entry which is preliminary data.</text>
</comment>
<dbReference type="EMBL" id="RXIC02000417">
    <property type="protein sequence ID" value="KAB1199776.1"/>
    <property type="molecule type" value="Genomic_DNA"/>
</dbReference>
<dbReference type="Proteomes" id="UP000516437">
    <property type="component" value="Unassembled WGS sequence"/>
</dbReference>
<feature type="compositionally biased region" description="Basic residues" evidence="1">
    <location>
        <begin position="1"/>
        <end position="23"/>
    </location>
</feature>
<evidence type="ECO:0000313" key="2">
    <source>
        <dbReference type="EMBL" id="KAB1199776.1"/>
    </source>
</evidence>
<sequence>MANAKRHASKKSKPTKKPSKKKAVNPDPNHFVDACAHDYSLALMPSPTHQMLSDINAQLIALESKVGIVDSEWRKEVAAVWSYLKGFASGAQLHALTERVSLIEKHMDRVRKVLLLADEEK</sequence>
<name>A0A6A1UHQ6_9ROSI</name>
<accession>A0A6A1UHQ6</accession>
<protein>
    <submittedName>
        <fullName evidence="2">Uncharacterized protein</fullName>
    </submittedName>
</protein>
<keyword evidence="3" id="KW-1185">Reference proteome</keyword>
<proteinExistence type="predicted"/>
<reference evidence="2 3" key="1">
    <citation type="journal article" date="2019" name="Plant Biotechnol. J.">
        <title>The red bayberry genome and genetic basis of sex determination.</title>
        <authorList>
            <person name="Jia H.M."/>
            <person name="Jia H.J."/>
            <person name="Cai Q.L."/>
            <person name="Wang Y."/>
            <person name="Zhao H.B."/>
            <person name="Yang W.F."/>
            <person name="Wang G.Y."/>
            <person name="Li Y.H."/>
            <person name="Zhan D.L."/>
            <person name="Shen Y.T."/>
            <person name="Niu Q.F."/>
            <person name="Chang L."/>
            <person name="Qiu J."/>
            <person name="Zhao L."/>
            <person name="Xie H.B."/>
            <person name="Fu W.Y."/>
            <person name="Jin J."/>
            <person name="Li X.W."/>
            <person name="Jiao Y."/>
            <person name="Zhou C.C."/>
            <person name="Tu T."/>
            <person name="Chai C.Y."/>
            <person name="Gao J.L."/>
            <person name="Fan L.J."/>
            <person name="van de Weg E."/>
            <person name="Wang J.Y."/>
            <person name="Gao Z.S."/>
        </authorList>
    </citation>
    <scope>NUCLEOTIDE SEQUENCE [LARGE SCALE GENOMIC DNA]</scope>
    <source>
        <tissue evidence="2">Leaves</tissue>
    </source>
</reference>
<organism evidence="2 3">
    <name type="scientific">Morella rubra</name>
    <name type="common">Chinese bayberry</name>
    <dbReference type="NCBI Taxonomy" id="262757"/>
    <lineage>
        <taxon>Eukaryota</taxon>
        <taxon>Viridiplantae</taxon>
        <taxon>Streptophyta</taxon>
        <taxon>Embryophyta</taxon>
        <taxon>Tracheophyta</taxon>
        <taxon>Spermatophyta</taxon>
        <taxon>Magnoliopsida</taxon>
        <taxon>eudicotyledons</taxon>
        <taxon>Gunneridae</taxon>
        <taxon>Pentapetalae</taxon>
        <taxon>rosids</taxon>
        <taxon>fabids</taxon>
        <taxon>Fagales</taxon>
        <taxon>Myricaceae</taxon>
        <taxon>Morella</taxon>
    </lineage>
</organism>
<feature type="region of interest" description="Disordered" evidence="1">
    <location>
        <begin position="1"/>
        <end position="29"/>
    </location>
</feature>
<evidence type="ECO:0000313" key="3">
    <source>
        <dbReference type="Proteomes" id="UP000516437"/>
    </source>
</evidence>
<evidence type="ECO:0000256" key="1">
    <source>
        <dbReference type="SAM" id="MobiDB-lite"/>
    </source>
</evidence>